<evidence type="ECO:0000256" key="4">
    <source>
        <dbReference type="ARBA" id="ARBA00022692"/>
    </source>
</evidence>
<dbReference type="GO" id="GO:0099621">
    <property type="term" value="F:undecaprenyl-phosphate 4-deoxy-4-formamido-L-arabinose transferase activity"/>
    <property type="evidence" value="ECO:0007669"/>
    <property type="project" value="TreeGrafter"/>
</dbReference>
<dbReference type="InterPro" id="IPR029044">
    <property type="entry name" value="Nucleotide-diphossugar_trans"/>
</dbReference>
<evidence type="ECO:0000259" key="8">
    <source>
        <dbReference type="SMART" id="SM00014"/>
    </source>
</evidence>
<proteinExistence type="predicted"/>
<keyword evidence="7" id="KW-0472">Membrane</keyword>
<dbReference type="PANTHER" id="PTHR48090:SF3">
    <property type="entry name" value="UNDECAPRENYL-PHOSPHATE 4-DEOXY-4-FORMAMIDO-L-ARABINOSE TRANSFERASE"/>
    <property type="match status" value="1"/>
</dbReference>
<gene>
    <name evidence="9" type="ORF">G9Q37_04645</name>
</gene>
<keyword evidence="10" id="KW-1185">Reference proteome</keyword>
<evidence type="ECO:0000313" key="10">
    <source>
        <dbReference type="Proteomes" id="UP000503162"/>
    </source>
</evidence>
<keyword evidence="4" id="KW-0812">Transmembrane</keyword>
<dbReference type="SUPFAM" id="SSF53448">
    <property type="entry name" value="Nucleotide-diphospho-sugar transferases"/>
    <property type="match status" value="1"/>
</dbReference>
<dbReference type="GO" id="GO:0005886">
    <property type="term" value="C:plasma membrane"/>
    <property type="evidence" value="ECO:0007669"/>
    <property type="project" value="TreeGrafter"/>
</dbReference>
<dbReference type="InterPro" id="IPR001173">
    <property type="entry name" value="Glyco_trans_2-like"/>
</dbReference>
<dbReference type="Gene3D" id="3.90.550.10">
    <property type="entry name" value="Spore Coat Polysaccharide Biosynthesis Protein SpsA, Chain A"/>
    <property type="match status" value="1"/>
</dbReference>
<dbReference type="RefSeq" id="WP_166225243.1">
    <property type="nucleotide sequence ID" value="NZ_CP049989.1"/>
</dbReference>
<dbReference type="SUPFAM" id="SSF48317">
    <property type="entry name" value="Acid phosphatase/Vanadium-dependent haloperoxidase"/>
    <property type="match status" value="1"/>
</dbReference>
<dbReference type="Proteomes" id="UP000503162">
    <property type="component" value="Chromosome"/>
</dbReference>
<keyword evidence="3 9" id="KW-0808">Transferase</keyword>
<dbReference type="Gene3D" id="1.20.144.10">
    <property type="entry name" value="Phosphatidic acid phosphatase type 2/haloperoxidase"/>
    <property type="match status" value="1"/>
</dbReference>
<evidence type="ECO:0000256" key="7">
    <source>
        <dbReference type="ARBA" id="ARBA00023136"/>
    </source>
</evidence>
<dbReference type="GO" id="GO:0009103">
    <property type="term" value="P:lipopolysaccharide biosynthetic process"/>
    <property type="evidence" value="ECO:0007669"/>
    <property type="project" value="UniProtKB-KW"/>
</dbReference>
<evidence type="ECO:0000256" key="1">
    <source>
        <dbReference type="ARBA" id="ARBA00022475"/>
    </source>
</evidence>
<dbReference type="InterPro" id="IPR000326">
    <property type="entry name" value="PAP2/HPO"/>
</dbReference>
<feature type="domain" description="Phosphatidic acid phosphatase type 2/haloperoxidase" evidence="8">
    <location>
        <begin position="54"/>
        <end position="164"/>
    </location>
</feature>
<dbReference type="CDD" id="cd04179">
    <property type="entry name" value="DPM_DPG-synthase_like"/>
    <property type="match status" value="1"/>
</dbReference>
<keyword evidence="6" id="KW-1133">Transmembrane helix</keyword>
<dbReference type="PANTHER" id="PTHR48090">
    <property type="entry name" value="UNDECAPRENYL-PHOSPHATE 4-DEOXY-4-FORMAMIDO-L-ARABINOSE TRANSFERASE-RELATED"/>
    <property type="match status" value="1"/>
</dbReference>
<evidence type="ECO:0000256" key="5">
    <source>
        <dbReference type="ARBA" id="ARBA00022985"/>
    </source>
</evidence>
<keyword evidence="5" id="KW-0448">Lipopolysaccharide biosynthesis</keyword>
<evidence type="ECO:0000256" key="6">
    <source>
        <dbReference type="ARBA" id="ARBA00022989"/>
    </source>
</evidence>
<protein>
    <submittedName>
        <fullName evidence="9">Glycosyltransferase</fullName>
    </submittedName>
</protein>
<organism evidence="9 10">
    <name type="scientific">Hydrogenophaga crocea</name>
    <dbReference type="NCBI Taxonomy" id="2716225"/>
    <lineage>
        <taxon>Bacteria</taxon>
        <taxon>Pseudomonadati</taxon>
        <taxon>Pseudomonadota</taxon>
        <taxon>Betaproteobacteria</taxon>
        <taxon>Burkholderiales</taxon>
        <taxon>Comamonadaceae</taxon>
        <taxon>Hydrogenophaga</taxon>
    </lineage>
</organism>
<sequence length="451" mass="47983">MDAINAFLLPWWNLPPSAPPALVLLARLASDSLPWVAGAAIAALALAGGPWRTAARHMLLAMALAWLLARGLQAAWPMPRPAALGLGTQWAPHGSSSTWPSMHATVAAALGAAALLTAPRRWLALAALGLAAAVAWSRVALGLHFPLDVFAGIGVGALSAFALAPRPRAAAPAALPPWFPGAPLAAATVPTAIPRSTPMTGTSLEVSVLIPAKDEADNIGPLVAEIAAALNPHIGFEVVLVDDGSRDATGEVFLEQCRRSGVRGQLLRHAHSCGQSTALLTAARHANGRFLVTIDGDGQNDPADIPALIAEARRLLSGGPDFCVAGHRRHRQDTRWKKLQSRIANAVRRCVLDDGVPDTGCGLKLIPRQTWLSLPYFDHMHRFLPALVQRIGGRVSVVPVNHRPRRAGISKYTAWNRLWVGLVDMVGVRWLMRRSQRPTLSDKQTVGEPAP</sequence>
<evidence type="ECO:0000256" key="3">
    <source>
        <dbReference type="ARBA" id="ARBA00022679"/>
    </source>
</evidence>
<name>A0A6G8IEK5_9BURK</name>
<dbReference type="FunFam" id="3.90.550.10:FF:000170">
    <property type="entry name" value="Dolichol-phosphate mannosyltransferase"/>
    <property type="match status" value="1"/>
</dbReference>
<keyword evidence="1" id="KW-1003">Cell membrane</keyword>
<accession>A0A6G8IEK5</accession>
<dbReference type="InterPro" id="IPR036938">
    <property type="entry name" value="PAP2/HPO_sf"/>
</dbReference>
<reference evidence="9 10" key="1">
    <citation type="submission" date="2020-03" db="EMBL/GenBank/DDBJ databases">
        <title>Hydrogenophaga sp. nov. isolated from cyanobacterial mat.</title>
        <authorList>
            <person name="Thorat V."/>
            <person name="Kirdat K."/>
            <person name="Tiwarekar B."/>
            <person name="Costa E.D."/>
            <person name="Yadav A."/>
        </authorList>
    </citation>
    <scope>NUCLEOTIDE SEQUENCE [LARGE SCALE GENOMIC DNA]</scope>
    <source>
        <strain evidence="9 10">BA0156</strain>
    </source>
</reference>
<dbReference type="EMBL" id="CP049989">
    <property type="protein sequence ID" value="QIM51475.1"/>
    <property type="molecule type" value="Genomic_DNA"/>
</dbReference>
<dbReference type="SMART" id="SM00014">
    <property type="entry name" value="acidPPc"/>
    <property type="match status" value="1"/>
</dbReference>
<dbReference type="InterPro" id="IPR050256">
    <property type="entry name" value="Glycosyltransferase_2"/>
</dbReference>
<dbReference type="Pfam" id="PF00535">
    <property type="entry name" value="Glycos_transf_2"/>
    <property type="match status" value="1"/>
</dbReference>
<evidence type="ECO:0000313" key="9">
    <source>
        <dbReference type="EMBL" id="QIM51475.1"/>
    </source>
</evidence>
<dbReference type="KEGG" id="hcz:G9Q37_04645"/>
<dbReference type="AlphaFoldDB" id="A0A6G8IEK5"/>
<keyword evidence="2" id="KW-0328">Glycosyltransferase</keyword>
<dbReference type="Pfam" id="PF01569">
    <property type="entry name" value="PAP2"/>
    <property type="match status" value="1"/>
</dbReference>
<evidence type="ECO:0000256" key="2">
    <source>
        <dbReference type="ARBA" id="ARBA00022676"/>
    </source>
</evidence>